<evidence type="ECO:0000256" key="6">
    <source>
        <dbReference type="ARBA" id="ARBA00022884"/>
    </source>
</evidence>
<evidence type="ECO:0000256" key="8">
    <source>
        <dbReference type="NCBIfam" id="TIGR00188"/>
    </source>
</evidence>
<comment type="subunit">
    <text evidence="7">Consists of a catalytic RNA component (M1 or rnpB) and a protein subunit.</text>
</comment>
<keyword evidence="5 7" id="KW-0378">Hydrolase</keyword>
<comment type="function">
    <text evidence="1 7">RNaseP catalyzes the removal of the 5'-leader sequence from pre-tRNA to produce the mature 5'-terminus. It can also cleave other RNA substrates such as 4.5S RNA. The protein component plays an auxiliary but essential role in vivo by binding to the 5'-leader sequence and broadening the substrate specificity of the ribozyme.</text>
</comment>
<dbReference type="PROSITE" id="PS00648">
    <property type="entry name" value="RIBONUCLEASE_P"/>
    <property type="match status" value="1"/>
</dbReference>
<dbReference type="InterPro" id="IPR000100">
    <property type="entry name" value="RNase_P"/>
</dbReference>
<evidence type="ECO:0000256" key="4">
    <source>
        <dbReference type="ARBA" id="ARBA00022759"/>
    </source>
</evidence>
<accession>A0A7C3UV13</accession>
<reference evidence="9" key="1">
    <citation type="journal article" date="2020" name="mSystems">
        <title>Genome- and Community-Level Interaction Insights into Carbon Utilization and Element Cycling Functions of Hydrothermarchaeota in Hydrothermal Sediment.</title>
        <authorList>
            <person name="Zhou Z."/>
            <person name="Liu Y."/>
            <person name="Xu W."/>
            <person name="Pan J."/>
            <person name="Luo Z.H."/>
            <person name="Li M."/>
        </authorList>
    </citation>
    <scope>NUCLEOTIDE SEQUENCE [LARGE SCALE GENOMIC DNA]</scope>
    <source>
        <strain evidence="9">SpSt-906</strain>
    </source>
</reference>
<dbReference type="GO" id="GO:0000049">
    <property type="term" value="F:tRNA binding"/>
    <property type="evidence" value="ECO:0007669"/>
    <property type="project" value="UniProtKB-UniRule"/>
</dbReference>
<comment type="similarity">
    <text evidence="7">Belongs to the RnpA family.</text>
</comment>
<dbReference type="InterPro" id="IPR020539">
    <property type="entry name" value="RNase_P_CS"/>
</dbReference>
<dbReference type="EC" id="3.1.26.5" evidence="7 8"/>
<dbReference type="InterPro" id="IPR014721">
    <property type="entry name" value="Ribsml_uS5_D2-typ_fold_subgr"/>
</dbReference>
<dbReference type="PANTHER" id="PTHR33992">
    <property type="entry name" value="RIBONUCLEASE P PROTEIN COMPONENT"/>
    <property type="match status" value="1"/>
</dbReference>
<dbReference type="GO" id="GO:0042781">
    <property type="term" value="F:3'-tRNA processing endoribonuclease activity"/>
    <property type="evidence" value="ECO:0007669"/>
    <property type="project" value="TreeGrafter"/>
</dbReference>
<protein>
    <recommendedName>
        <fullName evidence="7 8">Ribonuclease P protein component</fullName>
        <shortName evidence="7">RNase P protein</shortName>
        <shortName evidence="7">RNaseP protein</shortName>
        <ecNumber evidence="7 8">3.1.26.5</ecNumber>
    </recommendedName>
    <alternativeName>
        <fullName evidence="7">Protein C5</fullName>
    </alternativeName>
</protein>
<evidence type="ECO:0000256" key="5">
    <source>
        <dbReference type="ARBA" id="ARBA00022801"/>
    </source>
</evidence>
<dbReference type="EMBL" id="DTMQ01000029">
    <property type="protein sequence ID" value="HGE99289.1"/>
    <property type="molecule type" value="Genomic_DNA"/>
</dbReference>
<dbReference type="GO" id="GO:0001682">
    <property type="term" value="P:tRNA 5'-leader removal"/>
    <property type="evidence" value="ECO:0007669"/>
    <property type="project" value="UniProtKB-UniRule"/>
</dbReference>
<evidence type="ECO:0000256" key="2">
    <source>
        <dbReference type="ARBA" id="ARBA00022694"/>
    </source>
</evidence>
<evidence type="ECO:0000313" key="9">
    <source>
        <dbReference type="EMBL" id="HGE99289.1"/>
    </source>
</evidence>
<dbReference type="NCBIfam" id="TIGR00188">
    <property type="entry name" value="rnpA"/>
    <property type="match status" value="1"/>
</dbReference>
<dbReference type="InterPro" id="IPR020568">
    <property type="entry name" value="Ribosomal_Su5_D2-typ_SF"/>
</dbReference>
<dbReference type="HAMAP" id="MF_00227">
    <property type="entry name" value="RNase_P"/>
    <property type="match status" value="1"/>
</dbReference>
<gene>
    <name evidence="7 9" type="primary">rnpA</name>
    <name evidence="9" type="ORF">ENX07_04380</name>
</gene>
<sequence length="165" mass="19597">MSIYLFYAEENLSTLKGEEKENPRVFCPNGYSRWTECPPPPAPKRKEAINGLDAVKRETYRKREVLRKRKEIIRVRREGKVIQNDFFIINYLPGEKKVCFAVNGEIRKATERNLLKRRMREVYRRNKETFPNGFSYFIRVKATAQNLPFATFQENLLSLIQRCQS</sequence>
<organism evidence="9">
    <name type="scientific">candidate division WOR-3 bacterium</name>
    <dbReference type="NCBI Taxonomy" id="2052148"/>
    <lineage>
        <taxon>Bacteria</taxon>
        <taxon>Bacteria division WOR-3</taxon>
    </lineage>
</organism>
<evidence type="ECO:0000256" key="1">
    <source>
        <dbReference type="ARBA" id="ARBA00002663"/>
    </source>
</evidence>
<evidence type="ECO:0000256" key="3">
    <source>
        <dbReference type="ARBA" id="ARBA00022722"/>
    </source>
</evidence>
<keyword evidence="4 7" id="KW-0255">Endonuclease</keyword>
<comment type="caution">
    <text evidence="9">The sequence shown here is derived from an EMBL/GenBank/DDBJ whole genome shotgun (WGS) entry which is preliminary data.</text>
</comment>
<proteinExistence type="inferred from homology"/>
<comment type="catalytic activity">
    <reaction evidence="7">
        <text>Endonucleolytic cleavage of RNA, removing 5'-extranucleotides from tRNA precursor.</text>
        <dbReference type="EC" id="3.1.26.5"/>
    </reaction>
</comment>
<keyword evidence="2 7" id="KW-0819">tRNA processing</keyword>
<name>A0A7C3UV13_UNCW3</name>
<dbReference type="GO" id="GO:0004526">
    <property type="term" value="F:ribonuclease P activity"/>
    <property type="evidence" value="ECO:0007669"/>
    <property type="project" value="UniProtKB-UniRule"/>
</dbReference>
<dbReference type="PANTHER" id="PTHR33992:SF1">
    <property type="entry name" value="RIBONUCLEASE P PROTEIN COMPONENT"/>
    <property type="match status" value="1"/>
</dbReference>
<keyword evidence="3 7" id="KW-0540">Nuclease</keyword>
<keyword evidence="6 7" id="KW-0694">RNA-binding</keyword>
<dbReference type="SUPFAM" id="SSF54211">
    <property type="entry name" value="Ribosomal protein S5 domain 2-like"/>
    <property type="match status" value="1"/>
</dbReference>
<dbReference type="AlphaFoldDB" id="A0A7C3UV13"/>
<dbReference type="GO" id="GO:0030677">
    <property type="term" value="C:ribonuclease P complex"/>
    <property type="evidence" value="ECO:0007669"/>
    <property type="project" value="TreeGrafter"/>
</dbReference>
<dbReference type="Gene3D" id="3.30.230.10">
    <property type="match status" value="1"/>
</dbReference>
<evidence type="ECO:0000256" key="7">
    <source>
        <dbReference type="HAMAP-Rule" id="MF_00227"/>
    </source>
</evidence>
<dbReference type="Pfam" id="PF00825">
    <property type="entry name" value="Ribonuclease_P"/>
    <property type="match status" value="1"/>
</dbReference>